<organism evidence="2 3">
    <name type="scientific">Microcystis flos-aquae TF09</name>
    <dbReference type="NCBI Taxonomy" id="2060473"/>
    <lineage>
        <taxon>Bacteria</taxon>
        <taxon>Bacillati</taxon>
        <taxon>Cyanobacteriota</taxon>
        <taxon>Cyanophyceae</taxon>
        <taxon>Oscillatoriophycideae</taxon>
        <taxon>Chroococcales</taxon>
        <taxon>Microcystaceae</taxon>
        <taxon>Microcystis</taxon>
    </lineage>
</organism>
<comment type="caution">
    <text evidence="2">The sequence shown here is derived from an EMBL/GenBank/DDBJ whole genome shotgun (WGS) entry which is preliminary data.</text>
</comment>
<dbReference type="InterPro" id="IPR052158">
    <property type="entry name" value="INH-QAR"/>
</dbReference>
<dbReference type="Gene3D" id="3.40.50.880">
    <property type="match status" value="1"/>
</dbReference>
<dbReference type="Pfam" id="PF01965">
    <property type="entry name" value="DJ-1_PfpI"/>
    <property type="match status" value="1"/>
</dbReference>
<reference evidence="2 3" key="1">
    <citation type="submission" date="2017-10" db="EMBL/GenBank/DDBJ databases">
        <title>A large-scale comparative metagenomic study reveals the eutrophication-driven functional interactions in six Microcystis-epibionts communities.</title>
        <authorList>
            <person name="Li Q."/>
            <person name="Lin F."/>
        </authorList>
    </citation>
    <scope>NUCLEOTIDE SEQUENCE [LARGE SCALE GENOMIC DNA]</scope>
    <source>
        <strain evidence="2">TF09</strain>
    </source>
</reference>
<dbReference type="InterPro" id="IPR002818">
    <property type="entry name" value="DJ-1/PfpI"/>
</dbReference>
<dbReference type="PANTHER" id="PTHR43130">
    <property type="entry name" value="ARAC-FAMILY TRANSCRIPTIONAL REGULATOR"/>
    <property type="match status" value="1"/>
</dbReference>
<dbReference type="Proteomes" id="UP000256873">
    <property type="component" value="Unassembled WGS sequence"/>
</dbReference>
<dbReference type="AlphaFoldDB" id="A0A3E0KUT4"/>
<accession>A0A3E0KUT4</accession>
<dbReference type="PANTHER" id="PTHR43130:SF2">
    <property type="entry name" value="DJ-1_PFPI DOMAIN-CONTAINING PROTEIN"/>
    <property type="match status" value="1"/>
</dbReference>
<name>A0A3E0KUT4_9CHRO</name>
<feature type="domain" description="DJ-1/PfpI" evidence="1">
    <location>
        <begin position="16"/>
        <end position="174"/>
    </location>
</feature>
<evidence type="ECO:0000259" key="1">
    <source>
        <dbReference type="Pfam" id="PF01965"/>
    </source>
</evidence>
<protein>
    <submittedName>
        <fullName evidence="2">Thiamine biosynthesis protein ThiJ</fullName>
    </submittedName>
</protein>
<gene>
    <name evidence="2" type="ORF">DWQ54_24425</name>
</gene>
<evidence type="ECO:0000313" key="2">
    <source>
        <dbReference type="EMBL" id="REJ38886.1"/>
    </source>
</evidence>
<sequence>MIKVNDNSCSEDTPIRITLVAFDDYTDIDLILMWDLLNRVHLPNWSVRLVGESNYHRSMTGLTVPVHGQITEANSADAVLFTSGKGTRVKIKDTAYLSMFQLDPERQLIGSICSGALMLAALGLLEGKRATTYPSAKPLLEQYGVEVIEKPFVVEGNVATAGGCLAAQYLAGWVIERLVGEEIREAVIASCQPVGEGLYFETDVEPEMVWEAKKI</sequence>
<dbReference type="GO" id="GO:0006355">
    <property type="term" value="P:regulation of DNA-templated transcription"/>
    <property type="evidence" value="ECO:0007669"/>
    <property type="project" value="TreeGrafter"/>
</dbReference>
<evidence type="ECO:0000313" key="3">
    <source>
        <dbReference type="Proteomes" id="UP000256873"/>
    </source>
</evidence>
<dbReference type="InterPro" id="IPR029062">
    <property type="entry name" value="Class_I_gatase-like"/>
</dbReference>
<dbReference type="SUPFAM" id="SSF52317">
    <property type="entry name" value="Class I glutamine amidotransferase-like"/>
    <property type="match status" value="1"/>
</dbReference>
<proteinExistence type="predicted"/>
<dbReference type="EMBL" id="QQWC01000009">
    <property type="protein sequence ID" value="REJ38886.1"/>
    <property type="molecule type" value="Genomic_DNA"/>
</dbReference>